<name>A0ABY0TFU5_9PROT</name>
<dbReference type="EMBL" id="FNKY01000001">
    <property type="protein sequence ID" value="SDQ76697.1"/>
    <property type="molecule type" value="Genomic_DNA"/>
</dbReference>
<protein>
    <submittedName>
        <fullName evidence="1">Uncharacterized protein</fullName>
    </submittedName>
</protein>
<dbReference type="Proteomes" id="UP000183471">
    <property type="component" value="Unassembled WGS sequence"/>
</dbReference>
<evidence type="ECO:0000313" key="2">
    <source>
        <dbReference type="Proteomes" id="UP000183471"/>
    </source>
</evidence>
<gene>
    <name evidence="1" type="ORF">SAMN05216402_2205</name>
</gene>
<sequence>MISFIMMTGAAFQYDEIGLIRRAHFSLRQLNAHFCGIYTGDSEREGIEKS</sequence>
<comment type="caution">
    <text evidence="1">The sequence shown here is derived from an EMBL/GenBank/DDBJ whole genome shotgun (WGS) entry which is preliminary data.</text>
</comment>
<organism evidence="1 2">
    <name type="scientific">Nitrosospira multiformis</name>
    <dbReference type="NCBI Taxonomy" id="1231"/>
    <lineage>
        <taxon>Bacteria</taxon>
        <taxon>Pseudomonadati</taxon>
        <taxon>Pseudomonadota</taxon>
        <taxon>Betaproteobacteria</taxon>
        <taxon>Nitrosomonadales</taxon>
        <taxon>Nitrosomonadaceae</taxon>
        <taxon>Nitrosospira</taxon>
    </lineage>
</organism>
<proteinExistence type="predicted"/>
<reference evidence="1 2" key="1">
    <citation type="submission" date="2016-10" db="EMBL/GenBank/DDBJ databases">
        <authorList>
            <person name="Varghese N."/>
            <person name="Submissions S."/>
        </authorList>
    </citation>
    <scope>NUCLEOTIDE SEQUENCE [LARGE SCALE GENOMIC DNA]</scope>
    <source>
        <strain evidence="1 2">Nl1</strain>
    </source>
</reference>
<accession>A0ABY0TFU5</accession>
<evidence type="ECO:0000313" key="1">
    <source>
        <dbReference type="EMBL" id="SDQ76697.1"/>
    </source>
</evidence>
<keyword evidence="2" id="KW-1185">Reference proteome</keyword>